<sequence>MIEPRLSAEMTVQSLIRKIGQEGGFGTVIQRGDRISGAILILCVENGTNLKVLEKMPTLDGSSQWQQIWPQDTEKEEEIEEYLARRRRYDPDLWLIELDIPEAERLVAEMTSGG</sequence>
<dbReference type="Pfam" id="PF07372">
    <property type="entry name" value="DUF1491"/>
    <property type="match status" value="1"/>
</dbReference>
<dbReference type="STRING" id="1123272.SAMN02745824_0608"/>
<protein>
    <recommendedName>
        <fullName evidence="3">DUF1491 domain-containing protein</fullName>
    </recommendedName>
</protein>
<dbReference type="Gene3D" id="3.40.1530.20">
    <property type="entry name" value="Protein of unknown function (DUF1491)"/>
    <property type="match status" value="1"/>
</dbReference>
<evidence type="ECO:0000313" key="1">
    <source>
        <dbReference type="EMBL" id="SIN60180.1"/>
    </source>
</evidence>
<reference evidence="2" key="1">
    <citation type="submission" date="2016-11" db="EMBL/GenBank/DDBJ databases">
        <authorList>
            <person name="Varghese N."/>
            <person name="Submissions S."/>
        </authorList>
    </citation>
    <scope>NUCLEOTIDE SEQUENCE [LARGE SCALE GENOMIC DNA]</scope>
    <source>
        <strain evidence="2">DSM 22363</strain>
    </source>
</reference>
<evidence type="ECO:0000313" key="2">
    <source>
        <dbReference type="Proteomes" id="UP000185192"/>
    </source>
</evidence>
<keyword evidence="2" id="KW-1185">Reference proteome</keyword>
<proteinExistence type="predicted"/>
<dbReference type="InterPro" id="IPR009964">
    <property type="entry name" value="DUF1491"/>
</dbReference>
<organism evidence="1 2">
    <name type="scientific">Parasphingorhabdus marina DSM 22363</name>
    <dbReference type="NCBI Taxonomy" id="1123272"/>
    <lineage>
        <taxon>Bacteria</taxon>
        <taxon>Pseudomonadati</taxon>
        <taxon>Pseudomonadota</taxon>
        <taxon>Alphaproteobacteria</taxon>
        <taxon>Sphingomonadales</taxon>
        <taxon>Sphingomonadaceae</taxon>
        <taxon>Parasphingorhabdus</taxon>
    </lineage>
</organism>
<name>A0A1N6CNM2_9SPHN</name>
<dbReference type="EMBL" id="FSQW01000001">
    <property type="protein sequence ID" value="SIN60180.1"/>
    <property type="molecule type" value="Genomic_DNA"/>
</dbReference>
<gene>
    <name evidence="1" type="ORF">SAMN02745824_0608</name>
</gene>
<dbReference type="AlphaFoldDB" id="A0A1N6CNM2"/>
<dbReference type="Proteomes" id="UP000185192">
    <property type="component" value="Unassembled WGS sequence"/>
</dbReference>
<accession>A0A1N6CNM2</accession>
<evidence type="ECO:0008006" key="3">
    <source>
        <dbReference type="Google" id="ProtNLM"/>
    </source>
</evidence>
<dbReference type="RefSeq" id="WP_074203661.1">
    <property type="nucleotide sequence ID" value="NZ_FSQW01000001.1"/>
</dbReference>